<name>A0ABT8DQG0_9BURK</name>
<organism evidence="1 2">
    <name type="scientific">Roseateles violae</name>
    <dbReference type="NCBI Taxonomy" id="3058042"/>
    <lineage>
        <taxon>Bacteria</taxon>
        <taxon>Pseudomonadati</taxon>
        <taxon>Pseudomonadota</taxon>
        <taxon>Betaproteobacteria</taxon>
        <taxon>Burkholderiales</taxon>
        <taxon>Sphaerotilaceae</taxon>
        <taxon>Roseateles</taxon>
    </lineage>
</organism>
<protein>
    <recommendedName>
        <fullName evidence="3">Lipoprotein</fullName>
    </recommendedName>
</protein>
<dbReference type="PROSITE" id="PS51257">
    <property type="entry name" value="PROKAR_LIPOPROTEIN"/>
    <property type="match status" value="1"/>
</dbReference>
<evidence type="ECO:0008006" key="3">
    <source>
        <dbReference type="Google" id="ProtNLM"/>
    </source>
</evidence>
<accession>A0ABT8DQG0</accession>
<keyword evidence="2" id="KW-1185">Reference proteome</keyword>
<dbReference type="EMBL" id="JAUHHC010000002">
    <property type="protein sequence ID" value="MDN3920407.1"/>
    <property type="molecule type" value="Genomic_DNA"/>
</dbReference>
<evidence type="ECO:0000313" key="2">
    <source>
        <dbReference type="Proteomes" id="UP001228044"/>
    </source>
</evidence>
<comment type="caution">
    <text evidence="1">The sequence shown here is derived from an EMBL/GenBank/DDBJ whole genome shotgun (WGS) entry which is preliminary data.</text>
</comment>
<sequence length="97" mass="10674">MRTIQNFIGLSLLALIGCSNSQSVEVRILPKSYQVGSIKSELATPVVEEVIRVRASNVLVLTCTNTPQAKVQQFRTELLAKAQPKIELSFLKDGCNE</sequence>
<dbReference type="RefSeq" id="WP_290358707.1">
    <property type="nucleotide sequence ID" value="NZ_JAUHHC010000002.1"/>
</dbReference>
<reference evidence="1 2" key="1">
    <citation type="submission" date="2023-06" db="EMBL/GenBank/DDBJ databases">
        <title>Pelomonas sp. PFR6 16S ribosomal RNA gene Genome sequencing and assembly.</title>
        <authorList>
            <person name="Woo H."/>
        </authorList>
    </citation>
    <scope>NUCLEOTIDE SEQUENCE [LARGE SCALE GENOMIC DNA]</scope>
    <source>
        <strain evidence="1 2">PFR6</strain>
    </source>
</reference>
<proteinExistence type="predicted"/>
<gene>
    <name evidence="1" type="ORF">QWJ38_08980</name>
</gene>
<dbReference type="Proteomes" id="UP001228044">
    <property type="component" value="Unassembled WGS sequence"/>
</dbReference>
<evidence type="ECO:0000313" key="1">
    <source>
        <dbReference type="EMBL" id="MDN3920407.1"/>
    </source>
</evidence>